<keyword evidence="2" id="KW-1185">Reference proteome</keyword>
<protein>
    <submittedName>
        <fullName evidence="1">Uncharacterized protein</fullName>
    </submittedName>
</protein>
<gene>
    <name evidence="1" type="ORF">P378_14470</name>
</gene>
<comment type="caution">
    <text evidence="1">The sequence shown here is derived from an EMBL/GenBank/DDBJ whole genome shotgun (WGS) entry which is preliminary data.</text>
</comment>
<dbReference type="AlphaFoldDB" id="A0A2C6MDM9"/>
<organism evidence="1 2">
    <name type="scientific">Desulforamulus profundi</name>
    <dbReference type="NCBI Taxonomy" id="1383067"/>
    <lineage>
        <taxon>Bacteria</taxon>
        <taxon>Bacillati</taxon>
        <taxon>Bacillota</taxon>
        <taxon>Clostridia</taxon>
        <taxon>Eubacteriales</taxon>
        <taxon>Peptococcaceae</taxon>
        <taxon>Desulforamulus</taxon>
    </lineage>
</organism>
<evidence type="ECO:0000313" key="1">
    <source>
        <dbReference type="EMBL" id="PHJ37705.1"/>
    </source>
</evidence>
<sequence>MYKLIILPPAARFLKSSKKSHSRQHFKKLLMKYSKTRILAT</sequence>
<reference evidence="1 2" key="1">
    <citation type="submission" date="2013-09" db="EMBL/GenBank/DDBJ databases">
        <title>Biodegradation of hydrocarbons in the deep terrestrial subsurface : characterization of a microbial consortium composed of two Desulfotomaculum species originating from a deep geological formation.</title>
        <authorList>
            <person name="Aullo T."/>
            <person name="Berlendis S."/>
            <person name="Lascourreges J.-F."/>
            <person name="Dessort D."/>
            <person name="Saint-Laurent S."/>
            <person name="Schraauwers B."/>
            <person name="Mas J."/>
            <person name="Magot M."/>
            <person name="Ranchou-Peyruse A."/>
        </authorList>
    </citation>
    <scope>NUCLEOTIDE SEQUENCE [LARGE SCALE GENOMIC DNA]</scope>
    <source>
        <strain evidence="1 2">Bs107</strain>
    </source>
</reference>
<proteinExistence type="predicted"/>
<dbReference type="EMBL" id="AWQQ01000087">
    <property type="protein sequence ID" value="PHJ37705.1"/>
    <property type="molecule type" value="Genomic_DNA"/>
</dbReference>
<name>A0A2C6MDM9_9FIRM</name>
<evidence type="ECO:0000313" key="2">
    <source>
        <dbReference type="Proteomes" id="UP000222564"/>
    </source>
</evidence>
<dbReference type="Proteomes" id="UP000222564">
    <property type="component" value="Unassembled WGS sequence"/>
</dbReference>
<accession>A0A2C6MDM9</accession>